<feature type="region of interest" description="Disordered" evidence="1">
    <location>
        <begin position="98"/>
        <end position="192"/>
    </location>
</feature>
<feature type="compositionally biased region" description="Low complexity" evidence="1">
    <location>
        <begin position="118"/>
        <end position="132"/>
    </location>
</feature>
<feature type="compositionally biased region" description="Low complexity" evidence="1">
    <location>
        <begin position="151"/>
        <end position="163"/>
    </location>
</feature>
<dbReference type="EMBL" id="MU004504">
    <property type="protein sequence ID" value="KAF2649152.1"/>
    <property type="molecule type" value="Genomic_DNA"/>
</dbReference>
<dbReference type="Proteomes" id="UP000799324">
    <property type="component" value="Unassembled WGS sequence"/>
</dbReference>
<gene>
    <name evidence="2" type="ORF">K491DRAFT_684073</name>
</gene>
<evidence type="ECO:0000256" key="1">
    <source>
        <dbReference type="SAM" id="MobiDB-lite"/>
    </source>
</evidence>
<keyword evidence="3" id="KW-1185">Reference proteome</keyword>
<organism evidence="2 3">
    <name type="scientific">Lophiostoma macrostomum CBS 122681</name>
    <dbReference type="NCBI Taxonomy" id="1314788"/>
    <lineage>
        <taxon>Eukaryota</taxon>
        <taxon>Fungi</taxon>
        <taxon>Dikarya</taxon>
        <taxon>Ascomycota</taxon>
        <taxon>Pezizomycotina</taxon>
        <taxon>Dothideomycetes</taxon>
        <taxon>Pleosporomycetidae</taxon>
        <taxon>Pleosporales</taxon>
        <taxon>Lophiostomataceae</taxon>
        <taxon>Lophiostoma</taxon>
    </lineage>
</organism>
<accession>A0A6A6SNQ5</accession>
<evidence type="ECO:0000313" key="2">
    <source>
        <dbReference type="EMBL" id="KAF2649152.1"/>
    </source>
</evidence>
<sequence length="192" mass="20756">MVPNSNRAGEICVFYPRFHNTVDPATLISPIPQQFIVTELTTSTIHKDPLYIFLQTTLSPLPASSRPDTLNPTNQLLPTSYHLSKSLKMSAWNVVYHSSAGPGGRRSTTPPPSPPHQNPSQEEPSAAEQSSPTCPPHNELDYDSPCPPEHSGPAPSTSTSTPSDAGKKAEESGTRVQDNQDGFHEPPGPLWV</sequence>
<proteinExistence type="predicted"/>
<name>A0A6A6SNQ5_9PLEO</name>
<dbReference type="AlphaFoldDB" id="A0A6A6SNQ5"/>
<evidence type="ECO:0000313" key="3">
    <source>
        <dbReference type="Proteomes" id="UP000799324"/>
    </source>
</evidence>
<reference evidence="2" key="1">
    <citation type="journal article" date="2020" name="Stud. Mycol.">
        <title>101 Dothideomycetes genomes: a test case for predicting lifestyles and emergence of pathogens.</title>
        <authorList>
            <person name="Haridas S."/>
            <person name="Albert R."/>
            <person name="Binder M."/>
            <person name="Bloem J."/>
            <person name="Labutti K."/>
            <person name="Salamov A."/>
            <person name="Andreopoulos B."/>
            <person name="Baker S."/>
            <person name="Barry K."/>
            <person name="Bills G."/>
            <person name="Bluhm B."/>
            <person name="Cannon C."/>
            <person name="Castanera R."/>
            <person name="Culley D."/>
            <person name="Daum C."/>
            <person name="Ezra D."/>
            <person name="Gonzalez J."/>
            <person name="Henrissat B."/>
            <person name="Kuo A."/>
            <person name="Liang C."/>
            <person name="Lipzen A."/>
            <person name="Lutzoni F."/>
            <person name="Magnuson J."/>
            <person name="Mondo S."/>
            <person name="Nolan M."/>
            <person name="Ohm R."/>
            <person name="Pangilinan J."/>
            <person name="Park H.-J."/>
            <person name="Ramirez L."/>
            <person name="Alfaro M."/>
            <person name="Sun H."/>
            <person name="Tritt A."/>
            <person name="Yoshinaga Y."/>
            <person name="Zwiers L.-H."/>
            <person name="Turgeon B."/>
            <person name="Goodwin S."/>
            <person name="Spatafora J."/>
            <person name="Crous P."/>
            <person name="Grigoriev I."/>
        </authorList>
    </citation>
    <scope>NUCLEOTIDE SEQUENCE</scope>
    <source>
        <strain evidence="2">CBS 122681</strain>
    </source>
</reference>
<protein>
    <submittedName>
        <fullName evidence="2">Uncharacterized protein</fullName>
    </submittedName>
</protein>